<comment type="caution">
    <text evidence="2">The sequence shown here is derived from an EMBL/GenBank/DDBJ whole genome shotgun (WGS) entry which is preliminary data.</text>
</comment>
<protein>
    <submittedName>
        <fullName evidence="2">Uncharacterized protein</fullName>
    </submittedName>
</protein>
<keyword evidence="1" id="KW-0812">Transmembrane</keyword>
<keyword evidence="1" id="KW-1133">Transmembrane helix</keyword>
<keyword evidence="1" id="KW-0472">Membrane</keyword>
<proteinExistence type="predicted"/>
<organism evidence="2 3">
    <name type="scientific">Cymbomonas tetramitiformis</name>
    <dbReference type="NCBI Taxonomy" id="36881"/>
    <lineage>
        <taxon>Eukaryota</taxon>
        <taxon>Viridiplantae</taxon>
        <taxon>Chlorophyta</taxon>
        <taxon>Pyramimonadophyceae</taxon>
        <taxon>Pyramimonadales</taxon>
        <taxon>Pyramimonadaceae</taxon>
        <taxon>Cymbomonas</taxon>
    </lineage>
</organism>
<evidence type="ECO:0000313" key="3">
    <source>
        <dbReference type="Proteomes" id="UP001190700"/>
    </source>
</evidence>
<evidence type="ECO:0000313" key="2">
    <source>
        <dbReference type="EMBL" id="KAK3261259.1"/>
    </source>
</evidence>
<dbReference type="EMBL" id="LGRX02017045">
    <property type="protein sequence ID" value="KAK3261259.1"/>
    <property type="molecule type" value="Genomic_DNA"/>
</dbReference>
<feature type="transmembrane region" description="Helical" evidence="1">
    <location>
        <begin position="119"/>
        <end position="135"/>
    </location>
</feature>
<gene>
    <name evidence="2" type="ORF">CYMTET_29830</name>
</gene>
<name>A0AAE0KUS5_9CHLO</name>
<accession>A0AAE0KUS5</accession>
<dbReference type="AlphaFoldDB" id="A0AAE0KUS5"/>
<sequence length="140" mass="15504">MICMTFNINTWSLLGVTQILGYNAKIQVGMDAITWMGMTVWEIGGPTAFVLFTGLSILPSELTLGDCIIRGVAAFYLRMRSRSFRQWVEKIESAHILTWGLRGILLVAALRMVPAETGIVIVLGGVALTAILHWAEKFFN</sequence>
<reference evidence="2 3" key="1">
    <citation type="journal article" date="2015" name="Genome Biol. Evol.">
        <title>Comparative Genomics of a Bacterivorous Green Alga Reveals Evolutionary Causalities and Consequences of Phago-Mixotrophic Mode of Nutrition.</title>
        <authorList>
            <person name="Burns J.A."/>
            <person name="Paasch A."/>
            <person name="Narechania A."/>
            <person name="Kim E."/>
        </authorList>
    </citation>
    <scope>NUCLEOTIDE SEQUENCE [LARGE SCALE GENOMIC DNA]</scope>
    <source>
        <strain evidence="2 3">PLY_AMNH</strain>
    </source>
</reference>
<evidence type="ECO:0000256" key="1">
    <source>
        <dbReference type="SAM" id="Phobius"/>
    </source>
</evidence>
<keyword evidence="3" id="KW-1185">Reference proteome</keyword>
<dbReference type="Proteomes" id="UP001190700">
    <property type="component" value="Unassembled WGS sequence"/>
</dbReference>